<evidence type="ECO:0000256" key="5">
    <source>
        <dbReference type="SAM" id="Phobius"/>
    </source>
</evidence>
<evidence type="ECO:0000259" key="6">
    <source>
        <dbReference type="Pfam" id="PF07291"/>
    </source>
</evidence>
<evidence type="ECO:0000313" key="8">
    <source>
        <dbReference type="Proteomes" id="UP000192418"/>
    </source>
</evidence>
<evidence type="ECO:0000313" key="7">
    <source>
        <dbReference type="EMBL" id="SMC56433.1"/>
    </source>
</evidence>
<feature type="transmembrane region" description="Helical" evidence="5">
    <location>
        <begin position="80"/>
        <end position="102"/>
    </location>
</feature>
<keyword evidence="3 5" id="KW-1133">Transmembrane helix</keyword>
<dbReference type="STRING" id="1121400.SAMN02746065_104201"/>
<feature type="transmembrane region" description="Helical" evidence="5">
    <location>
        <begin position="16"/>
        <end position="34"/>
    </location>
</feature>
<feature type="transmembrane region" description="Helical" evidence="5">
    <location>
        <begin position="54"/>
        <end position="73"/>
    </location>
</feature>
<accession>A0A1W2A778</accession>
<dbReference type="EMBL" id="FWXY01000004">
    <property type="protein sequence ID" value="SMC56433.1"/>
    <property type="molecule type" value="Genomic_DNA"/>
</dbReference>
<keyword evidence="8" id="KW-1185">Reference proteome</keyword>
<dbReference type="Pfam" id="PF07291">
    <property type="entry name" value="MauE"/>
    <property type="match status" value="1"/>
</dbReference>
<evidence type="ECO:0000256" key="1">
    <source>
        <dbReference type="ARBA" id="ARBA00004141"/>
    </source>
</evidence>
<sequence length="173" mass="19826">MVTPLKMKIMNQIYKWSRWALGIIFIYAGITKLMDPRVFAVLIEAYGIVPEGLIFPAAVLLPLIEVVAGLFIVFDIRGSLAVICGLTIFFMIILGYGIHMGLDVDCGCFGPEDPESRAFHGLRQAFIRDVFMLLDILFIYIWRRYQGIAPRFLRDFVTDLRSILYNRHGRTVF</sequence>
<gene>
    <name evidence="7" type="ORF">SAMN02746065_104201</name>
</gene>
<dbReference type="UniPathway" id="UPA00895"/>
<reference evidence="7 8" key="1">
    <citation type="submission" date="2017-04" db="EMBL/GenBank/DDBJ databases">
        <authorList>
            <person name="Afonso C.L."/>
            <person name="Miller P.J."/>
            <person name="Scott M.A."/>
            <person name="Spackman E."/>
            <person name="Goraichik I."/>
            <person name="Dimitrov K.M."/>
            <person name="Suarez D.L."/>
            <person name="Swayne D.E."/>
        </authorList>
    </citation>
    <scope>NUCLEOTIDE SEQUENCE [LARGE SCALE GENOMIC DNA]</scope>
    <source>
        <strain evidence="7 8">DSM 3385</strain>
    </source>
</reference>
<evidence type="ECO:0000256" key="2">
    <source>
        <dbReference type="ARBA" id="ARBA00022692"/>
    </source>
</evidence>
<feature type="domain" description="Methylamine utilisation protein MauE" evidence="6">
    <location>
        <begin position="10"/>
        <end position="138"/>
    </location>
</feature>
<dbReference type="GO" id="GO:0030416">
    <property type="term" value="P:methylamine metabolic process"/>
    <property type="evidence" value="ECO:0007669"/>
    <property type="project" value="InterPro"/>
</dbReference>
<proteinExistence type="predicted"/>
<dbReference type="GO" id="GO:0016020">
    <property type="term" value="C:membrane"/>
    <property type="evidence" value="ECO:0007669"/>
    <property type="project" value="UniProtKB-SubCell"/>
</dbReference>
<evidence type="ECO:0000256" key="3">
    <source>
        <dbReference type="ARBA" id="ARBA00022989"/>
    </source>
</evidence>
<organism evidence="7 8">
    <name type="scientific">Desulfocicer vacuolatum DSM 3385</name>
    <dbReference type="NCBI Taxonomy" id="1121400"/>
    <lineage>
        <taxon>Bacteria</taxon>
        <taxon>Pseudomonadati</taxon>
        <taxon>Thermodesulfobacteriota</taxon>
        <taxon>Desulfobacteria</taxon>
        <taxon>Desulfobacterales</taxon>
        <taxon>Desulfobacteraceae</taxon>
        <taxon>Desulfocicer</taxon>
    </lineage>
</organism>
<evidence type="ECO:0000256" key="4">
    <source>
        <dbReference type="ARBA" id="ARBA00023136"/>
    </source>
</evidence>
<comment type="subcellular location">
    <subcellularLocation>
        <location evidence="1">Membrane</location>
        <topology evidence="1">Multi-pass membrane protein</topology>
    </subcellularLocation>
</comment>
<dbReference type="AlphaFoldDB" id="A0A1W2A778"/>
<dbReference type="Proteomes" id="UP000192418">
    <property type="component" value="Unassembled WGS sequence"/>
</dbReference>
<feature type="transmembrane region" description="Helical" evidence="5">
    <location>
        <begin position="122"/>
        <end position="142"/>
    </location>
</feature>
<keyword evidence="4 5" id="KW-0472">Membrane</keyword>
<name>A0A1W2A778_9BACT</name>
<protein>
    <submittedName>
        <fullName evidence="7">Methylamine utilisation protein MauE</fullName>
    </submittedName>
</protein>
<dbReference type="InterPro" id="IPR009908">
    <property type="entry name" value="Methylamine_util_MauE"/>
</dbReference>
<keyword evidence="2 5" id="KW-0812">Transmembrane</keyword>